<evidence type="ECO:0000259" key="2">
    <source>
        <dbReference type="Pfam" id="PF07589"/>
    </source>
</evidence>
<gene>
    <name evidence="3" type="ORF">NLU14_18115</name>
</gene>
<dbReference type="EMBL" id="JANCMW010000013">
    <property type="protein sequence ID" value="MDF0752148.1"/>
    <property type="molecule type" value="Genomic_DNA"/>
</dbReference>
<feature type="domain" description="Ice-binding protein C-terminal" evidence="2">
    <location>
        <begin position="250"/>
        <end position="271"/>
    </location>
</feature>
<dbReference type="NCBIfam" id="NF038125">
    <property type="entry name" value="PEP_CTERM_THxN"/>
    <property type="match status" value="1"/>
</dbReference>
<feature type="signal peptide" evidence="1">
    <location>
        <begin position="1"/>
        <end position="26"/>
    </location>
</feature>
<sequence>MKTALKRTLLSTLVVPFALGASVASADLINEWAYDVDSNFTNVTFTAPDGDNDGTTNVGDNLVSWGGDDAEERSSVAIEDVVGGTGLMTNGAAKAGGTFTHDNNIISADYITLTGFDLTSTLTLTPTDPAGPALPSTSITFMSFFSETLNRDNPADCGFASTSGCDDIFTIDNFDDLGAVPTGDGGFEFVSSFILQDYKYTVFLELAGLSVLGDNACLEAGAQIGCVGLLTEEDALNEFNSSFRITASKVPEPGTLALLGLGLAGLGLSRRRKAAKA</sequence>
<dbReference type="NCBIfam" id="TIGR02595">
    <property type="entry name" value="PEP_CTERM"/>
    <property type="match status" value="1"/>
</dbReference>
<reference evidence="3" key="1">
    <citation type="submission" date="2022-07" db="EMBL/GenBank/DDBJ databases">
        <title>Marinobacter iranensis a new bacterium isolate from a hipersaline lake in Iran.</title>
        <authorList>
            <person name="Mohammad A.M.A."/>
            <person name="Cristina S.-P."/>
            <person name="Antonio V."/>
        </authorList>
    </citation>
    <scope>NUCLEOTIDE SEQUENCE</scope>
    <source>
        <strain evidence="3">71-i</strain>
    </source>
</reference>
<keyword evidence="1" id="KW-0732">Signal</keyword>
<proteinExistence type="predicted"/>
<name>A0ABT5YEM2_9GAMM</name>
<evidence type="ECO:0000313" key="4">
    <source>
        <dbReference type="Proteomes" id="UP001143391"/>
    </source>
</evidence>
<feature type="chain" id="PRO_5045171921" evidence="1">
    <location>
        <begin position="27"/>
        <end position="277"/>
    </location>
</feature>
<protein>
    <submittedName>
        <fullName evidence="3">THxN family PEP-CTERM protein</fullName>
    </submittedName>
</protein>
<dbReference type="InterPro" id="IPR013424">
    <property type="entry name" value="Ice-binding_C"/>
</dbReference>
<evidence type="ECO:0000256" key="1">
    <source>
        <dbReference type="SAM" id="SignalP"/>
    </source>
</evidence>
<comment type="caution">
    <text evidence="3">The sequence shown here is derived from an EMBL/GenBank/DDBJ whole genome shotgun (WGS) entry which is preliminary data.</text>
</comment>
<dbReference type="RefSeq" id="WP_275709187.1">
    <property type="nucleotide sequence ID" value="NZ_JANCMW010000013.1"/>
</dbReference>
<dbReference type="Pfam" id="PF07589">
    <property type="entry name" value="PEP-CTERM"/>
    <property type="match status" value="1"/>
</dbReference>
<dbReference type="Proteomes" id="UP001143391">
    <property type="component" value="Unassembled WGS sequence"/>
</dbReference>
<evidence type="ECO:0000313" key="3">
    <source>
        <dbReference type="EMBL" id="MDF0752148.1"/>
    </source>
</evidence>
<keyword evidence="4" id="KW-1185">Reference proteome</keyword>
<organism evidence="3 4">
    <name type="scientific">Marinobacter iranensis</name>
    <dbReference type="NCBI Taxonomy" id="2962607"/>
    <lineage>
        <taxon>Bacteria</taxon>
        <taxon>Pseudomonadati</taxon>
        <taxon>Pseudomonadota</taxon>
        <taxon>Gammaproteobacteria</taxon>
        <taxon>Pseudomonadales</taxon>
        <taxon>Marinobacteraceae</taxon>
        <taxon>Marinobacter</taxon>
    </lineage>
</organism>
<accession>A0ABT5YEM2</accession>